<dbReference type="RefSeq" id="WP_252585431.1">
    <property type="nucleotide sequence ID" value="NZ_JAMWYS010000001.1"/>
</dbReference>
<evidence type="ECO:0000256" key="5">
    <source>
        <dbReference type="ARBA" id="ARBA00023136"/>
    </source>
</evidence>
<evidence type="ECO:0000256" key="2">
    <source>
        <dbReference type="ARBA" id="ARBA00022448"/>
    </source>
</evidence>
<dbReference type="Pfam" id="PF07715">
    <property type="entry name" value="Plug"/>
    <property type="match status" value="1"/>
</dbReference>
<proteinExistence type="inferred from homology"/>
<dbReference type="NCBIfam" id="TIGR04057">
    <property type="entry name" value="SusC_RagA_signa"/>
    <property type="match status" value="1"/>
</dbReference>
<keyword evidence="10" id="KW-0675">Receptor</keyword>
<dbReference type="Gene3D" id="2.40.170.20">
    <property type="entry name" value="TonB-dependent receptor, beta-barrel domain"/>
    <property type="match status" value="1"/>
</dbReference>
<dbReference type="GO" id="GO:0009279">
    <property type="term" value="C:cell outer membrane"/>
    <property type="evidence" value="ECO:0007669"/>
    <property type="project" value="UniProtKB-SubCell"/>
</dbReference>
<dbReference type="Pfam" id="PF13715">
    <property type="entry name" value="CarbopepD_reg_2"/>
    <property type="match status" value="1"/>
</dbReference>
<keyword evidence="4 7" id="KW-0812">Transmembrane</keyword>
<feature type="chain" id="PRO_5040876358" evidence="8">
    <location>
        <begin position="20"/>
        <end position="987"/>
    </location>
</feature>
<comment type="similarity">
    <text evidence="7">Belongs to the TonB-dependent receptor family.</text>
</comment>
<comment type="caution">
    <text evidence="10">The sequence shown here is derived from an EMBL/GenBank/DDBJ whole genome shotgun (WGS) entry which is preliminary data.</text>
</comment>
<evidence type="ECO:0000259" key="9">
    <source>
        <dbReference type="Pfam" id="PF07715"/>
    </source>
</evidence>
<evidence type="ECO:0000256" key="1">
    <source>
        <dbReference type="ARBA" id="ARBA00004571"/>
    </source>
</evidence>
<evidence type="ECO:0000256" key="3">
    <source>
        <dbReference type="ARBA" id="ARBA00022452"/>
    </source>
</evidence>
<organism evidence="10 11">
    <name type="scientific">Solitalea agri</name>
    <dbReference type="NCBI Taxonomy" id="2953739"/>
    <lineage>
        <taxon>Bacteria</taxon>
        <taxon>Pseudomonadati</taxon>
        <taxon>Bacteroidota</taxon>
        <taxon>Sphingobacteriia</taxon>
        <taxon>Sphingobacteriales</taxon>
        <taxon>Sphingobacteriaceae</taxon>
        <taxon>Solitalea</taxon>
    </lineage>
</organism>
<name>A0A9X2F3X4_9SPHI</name>
<reference evidence="10" key="1">
    <citation type="submission" date="2022-06" db="EMBL/GenBank/DDBJ databases">
        <title>Solitalea sp. MAHUQ-68 isolated from rhizospheric soil.</title>
        <authorList>
            <person name="Huq M.A."/>
        </authorList>
    </citation>
    <scope>NUCLEOTIDE SEQUENCE</scope>
    <source>
        <strain evidence="10">MAHUQ-68</strain>
    </source>
</reference>
<dbReference type="Proteomes" id="UP001155182">
    <property type="component" value="Unassembled WGS sequence"/>
</dbReference>
<dbReference type="InterPro" id="IPR008969">
    <property type="entry name" value="CarboxyPept-like_regulatory"/>
</dbReference>
<evidence type="ECO:0000256" key="4">
    <source>
        <dbReference type="ARBA" id="ARBA00022692"/>
    </source>
</evidence>
<dbReference type="SUPFAM" id="SSF49464">
    <property type="entry name" value="Carboxypeptidase regulatory domain-like"/>
    <property type="match status" value="1"/>
</dbReference>
<dbReference type="InterPro" id="IPR012910">
    <property type="entry name" value="Plug_dom"/>
</dbReference>
<dbReference type="PROSITE" id="PS52016">
    <property type="entry name" value="TONB_DEPENDENT_REC_3"/>
    <property type="match status" value="1"/>
</dbReference>
<dbReference type="InterPro" id="IPR023996">
    <property type="entry name" value="TonB-dep_OMP_SusC/RagA"/>
</dbReference>
<dbReference type="EMBL" id="JAMWYS010000001">
    <property type="protein sequence ID" value="MCO4291288.1"/>
    <property type="molecule type" value="Genomic_DNA"/>
</dbReference>
<comment type="subcellular location">
    <subcellularLocation>
        <location evidence="1 7">Cell outer membrane</location>
        <topology evidence="1 7">Multi-pass membrane protein</topology>
    </subcellularLocation>
</comment>
<dbReference type="InterPro" id="IPR023997">
    <property type="entry name" value="TonB-dep_OMP_SusC/RagA_CS"/>
</dbReference>
<protein>
    <submittedName>
        <fullName evidence="10">TonB-dependent receptor</fullName>
    </submittedName>
</protein>
<dbReference type="SUPFAM" id="SSF56935">
    <property type="entry name" value="Porins"/>
    <property type="match status" value="1"/>
</dbReference>
<keyword evidence="3 7" id="KW-1134">Transmembrane beta strand</keyword>
<keyword evidence="6 7" id="KW-0998">Cell outer membrane</keyword>
<evidence type="ECO:0000256" key="7">
    <source>
        <dbReference type="PROSITE-ProRule" id="PRU01360"/>
    </source>
</evidence>
<keyword evidence="2 7" id="KW-0813">Transport</keyword>
<evidence type="ECO:0000256" key="6">
    <source>
        <dbReference type="ARBA" id="ARBA00023237"/>
    </source>
</evidence>
<dbReference type="FunFam" id="2.170.130.10:FF:000008">
    <property type="entry name" value="SusC/RagA family TonB-linked outer membrane protein"/>
    <property type="match status" value="1"/>
</dbReference>
<dbReference type="Gene3D" id="2.170.130.10">
    <property type="entry name" value="TonB-dependent receptor, plug domain"/>
    <property type="match status" value="1"/>
</dbReference>
<dbReference type="Gene3D" id="2.60.40.1120">
    <property type="entry name" value="Carboxypeptidase-like, regulatory domain"/>
    <property type="match status" value="1"/>
</dbReference>
<dbReference type="InterPro" id="IPR037066">
    <property type="entry name" value="Plug_dom_sf"/>
</dbReference>
<evidence type="ECO:0000313" key="11">
    <source>
        <dbReference type="Proteomes" id="UP001155182"/>
    </source>
</evidence>
<accession>A0A9X2F3X4</accession>
<dbReference type="AlphaFoldDB" id="A0A9X2F3X4"/>
<dbReference type="InterPro" id="IPR039426">
    <property type="entry name" value="TonB-dep_rcpt-like"/>
</dbReference>
<dbReference type="InterPro" id="IPR036942">
    <property type="entry name" value="Beta-barrel_TonB_sf"/>
</dbReference>
<evidence type="ECO:0000313" key="10">
    <source>
        <dbReference type="EMBL" id="MCO4291288.1"/>
    </source>
</evidence>
<keyword evidence="8" id="KW-0732">Signal</keyword>
<dbReference type="NCBIfam" id="TIGR04056">
    <property type="entry name" value="OMP_RagA_SusC"/>
    <property type="match status" value="1"/>
</dbReference>
<sequence length="987" mass="108056">MRKIVLLVLFNCFCLFSWAQVKQVSGTVTSKEDGAAVPGVSVVVKGTSNGTQTDGNGKFSIKAEASAILVFKAVGFSDQEIKVGSRDVLNVSLLSDQKQLQEVVVVGYGTQLKRDLTGAIGKVTSKEFKEQPLSSFESALQGRTTGVYINSGSGKLGQAMNIRVRGISSISASNQPLFVIDGVPVVTEDLGSQGEPMNPMADINPDDIESIEVLKDAASAAIYGSRASNGVIIVSTKKGKVGKTKVSFSAFGGVSDATHLRQFLNPAQYRELFTAAAENMDYNIAEEFEAESRSDDWNKSFETDWNNAAFQKGAVQQYSASVTGGDAKTTFFVSSTLNDQKGVILGNNFKRMSGRLSLDHGISPKVKIGTSINLVKSVNDRVSADNEFSNPVQLNAIPPIQPMYAEDGEYNNATLYYNNLINLDNALNTQTNFRTLGNAYLSWNVIPELTFRSEVGLDYLNLEESVWNGRKTLDGGPQGFSSDNQVRSSNWVFKNNLTWDKTLSQFHNLQVLAGFDYQESTLLGTSVSGKNFASDTFKKIQNAAVISAGSTSETGYSFVSYILRGNYKFKDRYLFGATLRVDGSSRFGRDNRYGAFPSISAGWVASEENFLANNNAISFLKLRASYGVTGNSEIGNFASRSLYSSIFYADQSGLIPTTLGSPDLGWERTAQGDIGIDYGFFNNRISGEIDIYQKKTNDLLLVLPLPSTNGYTGITKNIGDLTNRGIEFSINTQNLIHEFKWSTSFNISFNRNKVTNMNGAIISGGSRTLSRIEEGQPYGIFYGKKYAGVDPENGDALYMNKDGSKTNDYDAADEMILGNPNPDFTGGLGNKFSYHNFDLDIQTQFVSGNDLYNIAGFFQSVNGDYFDNQTVDQMNYWKTPGQITNIPQPRLYEGNGAGKSSRWVEDGSYLRLKAVTLGYNIPLATTKRLGIENLRIYASAQNLFTWTNYTGYDPEVNASYTGNVNLGHDFYTPPQARTIMLGVNVGF</sequence>
<gene>
    <name evidence="10" type="ORF">NF867_00240</name>
</gene>
<keyword evidence="5 7" id="KW-0472">Membrane</keyword>
<evidence type="ECO:0000256" key="8">
    <source>
        <dbReference type="SAM" id="SignalP"/>
    </source>
</evidence>
<feature type="domain" description="TonB-dependent receptor plug" evidence="9">
    <location>
        <begin position="113"/>
        <end position="231"/>
    </location>
</feature>
<feature type="signal peptide" evidence="8">
    <location>
        <begin position="1"/>
        <end position="19"/>
    </location>
</feature>
<keyword evidence="11" id="KW-1185">Reference proteome</keyword>